<accession>A0AAN7PS02</accession>
<reference evidence="2 3" key="1">
    <citation type="journal article" date="2023" name="J. Hered.">
        <title>Chromosome-level genome of the wood stork (Mycteria americana) provides insight into avian chromosome evolution.</title>
        <authorList>
            <person name="Flamio R. Jr."/>
            <person name="Ramstad K.M."/>
        </authorList>
    </citation>
    <scope>NUCLEOTIDE SEQUENCE [LARGE SCALE GENOMIC DNA]</scope>
    <source>
        <strain evidence="2">JAX WOST 10</strain>
    </source>
</reference>
<protein>
    <submittedName>
        <fullName evidence="2">Uncharacterized protein</fullName>
    </submittedName>
</protein>
<dbReference type="AlphaFoldDB" id="A0AAN7PS02"/>
<gene>
    <name evidence="2" type="ORF">QYF61_010097</name>
</gene>
<sequence length="124" mass="13384">MTDITASYLEGTTAETTVEYDAITEEDYMTGEPSIISIEQYVQKRTSVEHSISLNEGSVIGGPQSNSSSDNGNTSPISKRTRGQKPIVQAPLRQAVGPEGTPVHVHVPFTTSDLLNWKQAVGSY</sequence>
<feature type="region of interest" description="Disordered" evidence="1">
    <location>
        <begin position="53"/>
        <end position="87"/>
    </location>
</feature>
<evidence type="ECO:0000256" key="1">
    <source>
        <dbReference type="SAM" id="MobiDB-lite"/>
    </source>
</evidence>
<name>A0AAN7PS02_MYCAM</name>
<keyword evidence="3" id="KW-1185">Reference proteome</keyword>
<organism evidence="2 3">
    <name type="scientific">Mycteria americana</name>
    <name type="common">Wood stork</name>
    <dbReference type="NCBI Taxonomy" id="33587"/>
    <lineage>
        <taxon>Eukaryota</taxon>
        <taxon>Metazoa</taxon>
        <taxon>Chordata</taxon>
        <taxon>Craniata</taxon>
        <taxon>Vertebrata</taxon>
        <taxon>Euteleostomi</taxon>
        <taxon>Archelosauria</taxon>
        <taxon>Archosauria</taxon>
        <taxon>Dinosauria</taxon>
        <taxon>Saurischia</taxon>
        <taxon>Theropoda</taxon>
        <taxon>Coelurosauria</taxon>
        <taxon>Aves</taxon>
        <taxon>Neognathae</taxon>
        <taxon>Neoaves</taxon>
        <taxon>Aequornithes</taxon>
        <taxon>Ciconiiformes</taxon>
        <taxon>Ciconiidae</taxon>
        <taxon>Mycteria</taxon>
    </lineage>
</organism>
<proteinExistence type="predicted"/>
<evidence type="ECO:0000313" key="2">
    <source>
        <dbReference type="EMBL" id="KAK4830333.1"/>
    </source>
</evidence>
<dbReference type="EMBL" id="JAUNZN010000001">
    <property type="protein sequence ID" value="KAK4830333.1"/>
    <property type="molecule type" value="Genomic_DNA"/>
</dbReference>
<dbReference type="Proteomes" id="UP001333110">
    <property type="component" value="Unassembled WGS sequence"/>
</dbReference>
<feature type="compositionally biased region" description="Polar residues" evidence="1">
    <location>
        <begin position="63"/>
        <end position="78"/>
    </location>
</feature>
<evidence type="ECO:0000313" key="3">
    <source>
        <dbReference type="Proteomes" id="UP001333110"/>
    </source>
</evidence>
<comment type="caution">
    <text evidence="2">The sequence shown here is derived from an EMBL/GenBank/DDBJ whole genome shotgun (WGS) entry which is preliminary data.</text>
</comment>